<accession>A0A5N6V9A1</accession>
<name>A0A5N6V9A1_ASPTM</name>
<evidence type="ECO:0000313" key="2">
    <source>
        <dbReference type="EMBL" id="KAE8167605.1"/>
    </source>
</evidence>
<gene>
    <name evidence="2" type="ORF">BDV40DRAFT_295229</name>
</gene>
<dbReference type="Pfam" id="PF14040">
    <property type="entry name" value="DNase_NucA_NucB"/>
    <property type="match status" value="1"/>
</dbReference>
<sequence>MSEAADLRIASKRAYYDNDKPHGQSETITLYTYNAGPDEAMAPVVRAGYTHSMDFEAVTTTLRKAKGWEMITTLPNIPAGVLMELSLSFPMLHETSYADRTLRASISSSTTDPRTRNNSTIYVISPNHHEDGPDYWNTPGDLSNLDFDGMTTVVPLSQVDLRISSTRARYNNDLPYGQSETLTFLVFNDGPTIALDPVLTAGYTISMDSSKVLCTCEQDWVRGGIYPSSFLGHDAWQPLKGIRWRIDGWNVICRLPDLPPSVLYRVKTTFPMSHDTTYKDHTATASISSQATELHPSNNSTTYVITPNHDHDDEIYWKAKGNIAQLDGPSVPSGGRACLVGWLEDTPIIVSDRDVCTQIPLKDLEQRIHADETRVISYNIAQKTLKPKIATEVEYGASSEAICFSFSTDGKTQLTYWAHPDTLLYLEPMIIKIGKDHLRLGYWIPVRILWVGAAVRGMDPDGYPTHTHVTDIQQVEGQKFRSVEPSMVSQSHSYVVGTLDAGGILTHNPRNNSLCGEPNVPAILSNLEINAAGLITTTTPPPNVPDPPHGYCLRYRRPTDTPVHRSHTPPVLPADVPQRDEQGNWLIYPYKEDTPAALENSRYAFQSQRELLQLSTEELTGRSETTGQLDRDEYPPAIAAEGGAGAVVTYIEAGDNCRAGSLMGQQFAHYRIQPGERFRYAIIHGNMTGVEYLGDGTSEIQLEEPPANVGVGYPVDNGVGTQLAEPATD</sequence>
<dbReference type="OrthoDB" id="4937951at2759"/>
<feature type="domain" description="Deoxyribonuclease NucA/NucB" evidence="1">
    <location>
        <begin position="629"/>
        <end position="679"/>
    </location>
</feature>
<dbReference type="Proteomes" id="UP000326950">
    <property type="component" value="Unassembled WGS sequence"/>
</dbReference>
<dbReference type="EMBL" id="ML738588">
    <property type="protein sequence ID" value="KAE8167605.1"/>
    <property type="molecule type" value="Genomic_DNA"/>
</dbReference>
<protein>
    <recommendedName>
        <fullName evidence="1">Deoxyribonuclease NucA/NucB domain-containing protein</fullName>
    </recommendedName>
</protein>
<organism evidence="2 3">
    <name type="scientific">Aspergillus tamarii</name>
    <dbReference type="NCBI Taxonomy" id="41984"/>
    <lineage>
        <taxon>Eukaryota</taxon>
        <taxon>Fungi</taxon>
        <taxon>Dikarya</taxon>
        <taxon>Ascomycota</taxon>
        <taxon>Pezizomycotina</taxon>
        <taxon>Eurotiomycetes</taxon>
        <taxon>Eurotiomycetidae</taxon>
        <taxon>Eurotiales</taxon>
        <taxon>Aspergillaceae</taxon>
        <taxon>Aspergillus</taxon>
        <taxon>Aspergillus subgen. Circumdati</taxon>
    </lineage>
</organism>
<evidence type="ECO:0000313" key="3">
    <source>
        <dbReference type="Proteomes" id="UP000326950"/>
    </source>
</evidence>
<reference evidence="2 3" key="1">
    <citation type="submission" date="2019-04" db="EMBL/GenBank/DDBJ databases">
        <title>Friends and foes A comparative genomics study of 23 Aspergillus species from section Flavi.</title>
        <authorList>
            <consortium name="DOE Joint Genome Institute"/>
            <person name="Kjaerbolling I."/>
            <person name="Vesth T."/>
            <person name="Frisvad J.C."/>
            <person name="Nybo J.L."/>
            <person name="Theobald S."/>
            <person name="Kildgaard S."/>
            <person name="Isbrandt T."/>
            <person name="Kuo A."/>
            <person name="Sato A."/>
            <person name="Lyhne E.K."/>
            <person name="Kogle M.E."/>
            <person name="Wiebenga A."/>
            <person name="Kun R.S."/>
            <person name="Lubbers R.J."/>
            <person name="Makela M.R."/>
            <person name="Barry K."/>
            <person name="Chovatia M."/>
            <person name="Clum A."/>
            <person name="Daum C."/>
            <person name="Haridas S."/>
            <person name="He G."/>
            <person name="LaButti K."/>
            <person name="Lipzen A."/>
            <person name="Mondo S."/>
            <person name="Riley R."/>
            <person name="Salamov A."/>
            <person name="Simmons B.A."/>
            <person name="Magnuson J.K."/>
            <person name="Henrissat B."/>
            <person name="Mortensen U.H."/>
            <person name="Larsen T.O."/>
            <person name="Devries R.P."/>
            <person name="Grigoriev I.V."/>
            <person name="Machida M."/>
            <person name="Baker S.E."/>
            <person name="Andersen M.R."/>
        </authorList>
    </citation>
    <scope>NUCLEOTIDE SEQUENCE [LARGE SCALE GENOMIC DNA]</scope>
    <source>
        <strain evidence="2 3">CBS 117626</strain>
    </source>
</reference>
<dbReference type="InterPro" id="IPR029476">
    <property type="entry name" value="DNase_NucA_NucB"/>
</dbReference>
<keyword evidence="3" id="KW-1185">Reference proteome</keyword>
<proteinExistence type="predicted"/>
<dbReference type="AlphaFoldDB" id="A0A5N6V9A1"/>
<evidence type="ECO:0000259" key="1">
    <source>
        <dbReference type="Pfam" id="PF14040"/>
    </source>
</evidence>